<dbReference type="AlphaFoldDB" id="A0A198G3Y9"/>
<organism evidence="2 3">
    <name type="scientific">Proteus myxofaciens ATCC 19692</name>
    <dbReference type="NCBI Taxonomy" id="1354337"/>
    <lineage>
        <taxon>Bacteria</taxon>
        <taxon>Pseudomonadati</taxon>
        <taxon>Pseudomonadota</taxon>
        <taxon>Gammaproteobacteria</taxon>
        <taxon>Enterobacterales</taxon>
        <taxon>Morganellaceae</taxon>
        <taxon>Proteus</taxon>
    </lineage>
</organism>
<reference evidence="2 3" key="1">
    <citation type="submission" date="2016-04" db="EMBL/GenBank/DDBJ databases">
        <title>ATOL: Assembling a taxonomically balanced genome-scale reconstruction of the evolutionary history of the Enterobacteriaceae.</title>
        <authorList>
            <person name="Plunkett G.III."/>
            <person name="Neeno-Eckwall E.C."/>
            <person name="Glasner J.D."/>
            <person name="Perna N.T."/>
        </authorList>
    </citation>
    <scope>NUCLEOTIDE SEQUENCE [LARGE SCALE GENOMIC DNA]</scope>
    <source>
        <strain evidence="2 3">ATCC 19692</strain>
    </source>
</reference>
<dbReference type="RefSeq" id="WP_157091937.1">
    <property type="nucleotide sequence ID" value="NZ_LXEN01000064.1"/>
</dbReference>
<dbReference type="Proteomes" id="UP000094023">
    <property type="component" value="Unassembled WGS sequence"/>
</dbReference>
<comment type="caution">
    <text evidence="2">The sequence shown here is derived from an EMBL/GenBank/DDBJ whole genome shotgun (WGS) entry which is preliminary data.</text>
</comment>
<evidence type="ECO:0000313" key="2">
    <source>
        <dbReference type="EMBL" id="OAT31459.1"/>
    </source>
</evidence>
<feature type="region of interest" description="Disordered" evidence="1">
    <location>
        <begin position="44"/>
        <end position="66"/>
    </location>
</feature>
<feature type="compositionally biased region" description="Basic and acidic residues" evidence="1">
    <location>
        <begin position="45"/>
        <end position="60"/>
    </location>
</feature>
<keyword evidence="3" id="KW-1185">Reference proteome</keyword>
<evidence type="ECO:0000313" key="3">
    <source>
        <dbReference type="Proteomes" id="UP000094023"/>
    </source>
</evidence>
<dbReference type="SUPFAM" id="SSF69369">
    <property type="entry name" value="Cloacin translocation domain"/>
    <property type="match status" value="1"/>
</dbReference>
<dbReference type="InterPro" id="IPR036302">
    <property type="entry name" value="Pyosin/cloacin_T_dom_sf"/>
</dbReference>
<protein>
    <submittedName>
        <fullName evidence="2">Uncharacterized protein</fullName>
    </submittedName>
</protein>
<proteinExistence type="predicted"/>
<gene>
    <name evidence="2" type="ORF">M983_1395</name>
</gene>
<accession>A0A198G3Y9</accession>
<evidence type="ECO:0000256" key="1">
    <source>
        <dbReference type="SAM" id="MobiDB-lite"/>
    </source>
</evidence>
<dbReference type="OrthoDB" id="6637851at2"/>
<sequence length="66" mass="7516">MAKFSTQEEKGIYTNKEPLILVFPQATGISPIYLSAGKKNKIRQGVKEKGHDYHPADPKRNIKKYL</sequence>
<name>A0A198G3Y9_9GAMM</name>
<dbReference type="EMBL" id="LXEN01000064">
    <property type="protein sequence ID" value="OAT31459.1"/>
    <property type="molecule type" value="Genomic_DNA"/>
</dbReference>